<keyword evidence="1" id="KW-0175">Coiled coil</keyword>
<feature type="signal peptide" evidence="2">
    <location>
        <begin position="1"/>
        <end position="16"/>
    </location>
</feature>
<evidence type="ECO:0000256" key="1">
    <source>
        <dbReference type="SAM" id="Coils"/>
    </source>
</evidence>
<dbReference type="Proteomes" id="UP001652661">
    <property type="component" value="Chromosome 3L"/>
</dbReference>
<accession>A0A6P4I6T7</accession>
<feature type="chain" id="PRO_5045117842" evidence="2">
    <location>
        <begin position="17"/>
        <end position="178"/>
    </location>
</feature>
<name>A0A6P4I6T7_DROKI</name>
<evidence type="ECO:0000313" key="4">
    <source>
        <dbReference type="RefSeq" id="XP_017018348.2"/>
    </source>
</evidence>
<dbReference type="RefSeq" id="XP_017018348.2">
    <property type="nucleotide sequence ID" value="XM_017162859.3"/>
</dbReference>
<feature type="coiled-coil region" evidence="1">
    <location>
        <begin position="53"/>
        <end position="110"/>
    </location>
</feature>
<organism evidence="3 4">
    <name type="scientific">Drosophila kikkawai</name>
    <name type="common">Fruit fly</name>
    <dbReference type="NCBI Taxonomy" id="30033"/>
    <lineage>
        <taxon>Eukaryota</taxon>
        <taxon>Metazoa</taxon>
        <taxon>Ecdysozoa</taxon>
        <taxon>Arthropoda</taxon>
        <taxon>Hexapoda</taxon>
        <taxon>Insecta</taxon>
        <taxon>Pterygota</taxon>
        <taxon>Neoptera</taxon>
        <taxon>Endopterygota</taxon>
        <taxon>Diptera</taxon>
        <taxon>Brachycera</taxon>
        <taxon>Muscomorpha</taxon>
        <taxon>Ephydroidea</taxon>
        <taxon>Drosophilidae</taxon>
        <taxon>Drosophila</taxon>
        <taxon>Sophophora</taxon>
    </lineage>
</organism>
<proteinExistence type="predicted"/>
<keyword evidence="3" id="KW-1185">Reference proteome</keyword>
<keyword evidence="2" id="KW-0732">Signal</keyword>
<evidence type="ECO:0000256" key="2">
    <source>
        <dbReference type="SAM" id="SignalP"/>
    </source>
</evidence>
<dbReference type="GeneID" id="108071912"/>
<dbReference type="OrthoDB" id="7847549at2759"/>
<gene>
    <name evidence="4" type="primary">LOC108071912</name>
</gene>
<dbReference type="AlphaFoldDB" id="A0A6P4I6T7"/>
<reference evidence="4" key="1">
    <citation type="submission" date="2025-08" db="UniProtKB">
        <authorList>
            <consortium name="RefSeq"/>
        </authorList>
    </citation>
    <scope>IDENTIFICATION</scope>
    <source>
        <strain evidence="4">14028-0561.14</strain>
        <tissue evidence="4">Whole fly</tissue>
    </source>
</reference>
<evidence type="ECO:0000313" key="3">
    <source>
        <dbReference type="Proteomes" id="UP001652661"/>
    </source>
</evidence>
<sequence length="178" mass="20916">MWLVVGLLQLVALVDCQSKMTKQDCDNYMRHSEPQVTKVLECLMTHYNLNTLLVQLHKKMDQIELKLKEALKKHQDFNTPYTKIDNVLEINEENQNCQSQQQLVQAIRRKLEWHSLVEGIDTSHFEWPRRIKTSKRKTPINDKDPELELFRKDPKDSAVLDGVQCFVINSLRSSDVKQ</sequence>
<protein>
    <submittedName>
        <fullName evidence="4">Uncharacterized protein</fullName>
    </submittedName>
</protein>